<keyword evidence="8" id="KW-0966">Cell projection</keyword>
<dbReference type="PANTHER" id="PTHR46492">
    <property type="entry name" value="DYNEIN ASSEMBLY FACTOR 4, AXONEMAL"/>
    <property type="match status" value="1"/>
</dbReference>
<dbReference type="InterPro" id="IPR008978">
    <property type="entry name" value="HSP20-like_chaperone"/>
</dbReference>
<dbReference type="InterPro" id="IPR037894">
    <property type="entry name" value="CS_DYX1C1"/>
</dbReference>
<keyword evidence="12" id="KW-0175">Coiled coil</keyword>
<proteinExistence type="predicted"/>
<evidence type="ECO:0000256" key="7">
    <source>
        <dbReference type="ARBA" id="ARBA00023242"/>
    </source>
</evidence>
<evidence type="ECO:0000256" key="4">
    <source>
        <dbReference type="ARBA" id="ARBA00022737"/>
    </source>
</evidence>
<dbReference type="InterPro" id="IPR019734">
    <property type="entry name" value="TPR_rpt"/>
</dbReference>
<evidence type="ECO:0000256" key="9">
    <source>
        <dbReference type="ARBA" id="ARBA00024190"/>
    </source>
</evidence>
<evidence type="ECO:0000256" key="12">
    <source>
        <dbReference type="SAM" id="Coils"/>
    </source>
</evidence>
<evidence type="ECO:0000256" key="2">
    <source>
        <dbReference type="ARBA" id="ARBA00004487"/>
    </source>
</evidence>
<accession>A0A9N9WQX9</accession>
<feature type="domain" description="CS" evidence="13">
    <location>
        <begin position="57"/>
        <end position="141"/>
    </location>
</feature>
<dbReference type="Gene3D" id="2.60.40.790">
    <property type="match status" value="1"/>
</dbReference>
<dbReference type="GO" id="GO:0005634">
    <property type="term" value="C:nucleus"/>
    <property type="evidence" value="ECO:0007669"/>
    <property type="project" value="UniProtKB-SubCell"/>
</dbReference>
<keyword evidence="4" id="KW-0677">Repeat</keyword>
<dbReference type="SMART" id="SM00028">
    <property type="entry name" value="TPR"/>
    <property type="match status" value="3"/>
</dbReference>
<dbReference type="GO" id="GO:0003341">
    <property type="term" value="P:cilium movement"/>
    <property type="evidence" value="ECO:0007669"/>
    <property type="project" value="InterPro"/>
</dbReference>
<reference evidence="14" key="2">
    <citation type="submission" date="2022-10" db="EMBL/GenBank/DDBJ databases">
        <authorList>
            <consortium name="ENA_rothamsted_submissions"/>
            <consortium name="culmorum"/>
            <person name="King R."/>
        </authorList>
    </citation>
    <scope>NUCLEOTIDE SEQUENCE</scope>
</reference>
<dbReference type="InterPro" id="IPR007052">
    <property type="entry name" value="CS_dom"/>
</dbReference>
<dbReference type="GO" id="GO:0120293">
    <property type="term" value="C:dynein axonemal particle"/>
    <property type="evidence" value="ECO:0007669"/>
    <property type="project" value="UniProtKB-SubCell"/>
</dbReference>
<keyword evidence="7" id="KW-0539">Nucleus</keyword>
<reference evidence="14" key="1">
    <citation type="submission" date="2022-01" db="EMBL/GenBank/DDBJ databases">
        <authorList>
            <person name="King R."/>
        </authorList>
    </citation>
    <scope>NUCLEOTIDE SEQUENCE</scope>
</reference>
<dbReference type="SUPFAM" id="SSF48452">
    <property type="entry name" value="TPR-like"/>
    <property type="match status" value="1"/>
</dbReference>
<keyword evidence="3" id="KW-0963">Cytoplasm</keyword>
<evidence type="ECO:0000256" key="11">
    <source>
        <dbReference type="PROSITE-ProRule" id="PRU00339"/>
    </source>
</evidence>
<dbReference type="PROSITE" id="PS51203">
    <property type="entry name" value="CS"/>
    <property type="match status" value="1"/>
</dbReference>
<evidence type="ECO:0000256" key="10">
    <source>
        <dbReference type="ARBA" id="ARBA00024430"/>
    </source>
</evidence>
<dbReference type="InterPro" id="IPR052004">
    <property type="entry name" value="Dynein_assembly_factor_4"/>
</dbReference>
<name>A0A9N9WQX9_9DIPT</name>
<evidence type="ECO:0000256" key="8">
    <source>
        <dbReference type="ARBA" id="ARBA00023273"/>
    </source>
</evidence>
<evidence type="ECO:0000256" key="6">
    <source>
        <dbReference type="ARBA" id="ARBA00022902"/>
    </source>
</evidence>
<dbReference type="PROSITE" id="PS50005">
    <property type="entry name" value="TPR"/>
    <property type="match status" value="1"/>
</dbReference>
<dbReference type="Proteomes" id="UP001153620">
    <property type="component" value="Chromosome 2"/>
</dbReference>
<evidence type="ECO:0000256" key="3">
    <source>
        <dbReference type="ARBA" id="ARBA00022490"/>
    </source>
</evidence>
<keyword evidence="15" id="KW-1185">Reference proteome</keyword>
<feature type="coiled-coil region" evidence="12">
    <location>
        <begin position="184"/>
        <end position="223"/>
    </location>
</feature>
<dbReference type="GO" id="GO:0043005">
    <property type="term" value="C:neuron projection"/>
    <property type="evidence" value="ECO:0007669"/>
    <property type="project" value="UniProtKB-SubCell"/>
</dbReference>
<feature type="repeat" description="TPR" evidence="11">
    <location>
        <begin position="378"/>
        <end position="411"/>
    </location>
</feature>
<evidence type="ECO:0000256" key="5">
    <source>
        <dbReference type="ARBA" id="ARBA00022803"/>
    </source>
</evidence>
<evidence type="ECO:0000259" key="13">
    <source>
        <dbReference type="PROSITE" id="PS51203"/>
    </source>
</evidence>
<sequence>MTTMLIVYHGHSPHTYIRDLNNNKQIQIHSLKQSFHDFHNNEQKKHCLFQSIVIKMLIVKDFKWTQTEDEICIRVPLKNVSKDKVDIVTHENFIKIHASPYYFEAFLLHTIVEDKSICQLMNDEARFILVKTEPIEWEKLERDFIDNIEKLKVKNEILAKVQENENEKIKKRFELKDKIRRSEVENAMAKDAEIREKIETVQKQAVQREISKVEEIKKSKKKEIPPKATSRAVEVKKKIEYHEPPPVRQSGSIQIAFSKRNFLTPKRESQDPAEQEWLQKATEARKSIGFVPDDLRSEERDPMYLKGKGDDFFRQKNYLASISAYTTGIQLAKNCFELYLNRSAAQFAQGNYQRCVEDCSKALELLDPPVASNLKARLQAVTRRGAALSKLGFVRQAYEEFVAAVKLDPTDELLKHDAEMLRAKIENDYSSEDDD</sequence>
<dbReference type="GO" id="GO:0007399">
    <property type="term" value="P:nervous system development"/>
    <property type="evidence" value="ECO:0007669"/>
    <property type="project" value="UniProtKB-KW"/>
</dbReference>
<dbReference type="GO" id="GO:0036158">
    <property type="term" value="P:outer dynein arm assembly"/>
    <property type="evidence" value="ECO:0007669"/>
    <property type="project" value="TreeGrafter"/>
</dbReference>
<dbReference type="AlphaFoldDB" id="A0A9N9WQX9"/>
<gene>
    <name evidence="14" type="ORF">CHIRRI_LOCUS5634</name>
</gene>
<protein>
    <recommendedName>
        <fullName evidence="10">Dynein axonemal assembly factor 4</fullName>
    </recommendedName>
</protein>
<dbReference type="Gene3D" id="1.25.40.10">
    <property type="entry name" value="Tetratricopeptide repeat domain"/>
    <property type="match status" value="1"/>
</dbReference>
<dbReference type="InterPro" id="IPR011990">
    <property type="entry name" value="TPR-like_helical_dom_sf"/>
</dbReference>
<keyword evidence="5 11" id="KW-0802">TPR repeat</keyword>
<dbReference type="CDD" id="cd06469">
    <property type="entry name" value="p23_DYX1C1_like"/>
    <property type="match status" value="1"/>
</dbReference>
<evidence type="ECO:0000313" key="14">
    <source>
        <dbReference type="EMBL" id="CAG9802729.1"/>
    </source>
</evidence>
<dbReference type="OrthoDB" id="348005at2759"/>
<keyword evidence="6" id="KW-0524">Neurogenesis</keyword>
<organism evidence="14 15">
    <name type="scientific">Chironomus riparius</name>
    <dbReference type="NCBI Taxonomy" id="315576"/>
    <lineage>
        <taxon>Eukaryota</taxon>
        <taxon>Metazoa</taxon>
        <taxon>Ecdysozoa</taxon>
        <taxon>Arthropoda</taxon>
        <taxon>Hexapoda</taxon>
        <taxon>Insecta</taxon>
        <taxon>Pterygota</taxon>
        <taxon>Neoptera</taxon>
        <taxon>Endopterygota</taxon>
        <taxon>Diptera</taxon>
        <taxon>Nematocera</taxon>
        <taxon>Chironomoidea</taxon>
        <taxon>Chironomidae</taxon>
        <taxon>Chironominae</taxon>
        <taxon>Chironomus</taxon>
    </lineage>
</organism>
<evidence type="ECO:0000313" key="15">
    <source>
        <dbReference type="Proteomes" id="UP001153620"/>
    </source>
</evidence>
<dbReference type="SUPFAM" id="SSF49764">
    <property type="entry name" value="HSP20-like chaperones"/>
    <property type="match status" value="1"/>
</dbReference>
<dbReference type="Pfam" id="PF04969">
    <property type="entry name" value="CS"/>
    <property type="match status" value="1"/>
</dbReference>
<dbReference type="GO" id="GO:0036159">
    <property type="term" value="P:inner dynein arm assembly"/>
    <property type="evidence" value="ECO:0007669"/>
    <property type="project" value="TreeGrafter"/>
</dbReference>
<evidence type="ECO:0000256" key="1">
    <source>
        <dbReference type="ARBA" id="ARBA00004123"/>
    </source>
</evidence>
<dbReference type="PANTHER" id="PTHR46492:SF1">
    <property type="entry name" value="DYNEIN AXONEMAL ASSEMBLY FACTOR 4"/>
    <property type="match status" value="1"/>
</dbReference>
<dbReference type="EMBL" id="OU895878">
    <property type="protein sequence ID" value="CAG9802729.1"/>
    <property type="molecule type" value="Genomic_DNA"/>
</dbReference>
<comment type="subcellular location">
    <subcellularLocation>
        <location evidence="2">Cell projection</location>
        <location evidence="2">Neuron projection</location>
    </subcellularLocation>
    <subcellularLocation>
        <location evidence="9">Dynein axonemal particle</location>
    </subcellularLocation>
    <subcellularLocation>
        <location evidence="1">Nucleus</location>
    </subcellularLocation>
</comment>